<dbReference type="AlphaFoldDB" id="A0A6P9D878"/>
<sequence length="146" mass="15460">MEPAEPPERALTLRAMEQIRFLRRAFPEEWPAGRLAQGFGVTREVIRRVLKSRFCPSAERGLKQDARAGARPNPAPAGGAAPGALSLPPAPELHPDCGRRRRPPPGTPRRGAFGSGGQAARGSPWLSGERSGAAEPGERGNRGGAS</sequence>
<keyword evidence="13" id="KW-0472">Membrane</keyword>
<dbReference type="KEGG" id="pgut:117676221"/>
<feature type="region of interest" description="Disordered" evidence="17">
    <location>
        <begin position="56"/>
        <end position="146"/>
    </location>
</feature>
<evidence type="ECO:0000256" key="8">
    <source>
        <dbReference type="ARBA" id="ARBA00022473"/>
    </source>
</evidence>
<evidence type="ECO:0000256" key="2">
    <source>
        <dbReference type="ARBA" id="ARBA00004123"/>
    </source>
</evidence>
<evidence type="ECO:0000256" key="13">
    <source>
        <dbReference type="ARBA" id="ARBA00023136"/>
    </source>
</evidence>
<evidence type="ECO:0000256" key="17">
    <source>
        <dbReference type="SAM" id="MobiDB-lite"/>
    </source>
</evidence>
<keyword evidence="9" id="KW-0964">Secreted</keyword>
<evidence type="ECO:0000256" key="4">
    <source>
        <dbReference type="ARBA" id="ARBA00004613"/>
    </source>
</evidence>
<dbReference type="Proteomes" id="UP001652622">
    <property type="component" value="Unplaced"/>
</dbReference>
<keyword evidence="15" id="KW-0539">Nucleus</keyword>
<gene>
    <name evidence="19" type="primary">NGRN</name>
</gene>
<evidence type="ECO:0000256" key="16">
    <source>
        <dbReference type="ARBA" id="ARBA00029657"/>
    </source>
</evidence>
<evidence type="ECO:0000256" key="1">
    <source>
        <dbReference type="ARBA" id="ARBA00003783"/>
    </source>
</evidence>
<dbReference type="RefSeq" id="XP_034291449.1">
    <property type="nucleotide sequence ID" value="XM_034435558.2"/>
</dbReference>
<dbReference type="GO" id="GO:0030154">
    <property type="term" value="P:cell differentiation"/>
    <property type="evidence" value="ECO:0007669"/>
    <property type="project" value="UniProtKB-KW"/>
</dbReference>
<dbReference type="GO" id="GO:0031966">
    <property type="term" value="C:mitochondrial membrane"/>
    <property type="evidence" value="ECO:0007669"/>
    <property type="project" value="UniProtKB-SubCell"/>
</dbReference>
<evidence type="ECO:0000313" key="18">
    <source>
        <dbReference type="Proteomes" id="UP001652622"/>
    </source>
</evidence>
<comment type="subunit">
    <text evidence="6">Forms a regulatory protein-RNA complex, consisting of RCC1L, NGRN, RPUSD3, RPUSD4, TRUB2, FASTKD2 and 16S mt-rRNA. Interacts with 16S mt-rRNA; this interaction is direct.</text>
</comment>
<evidence type="ECO:0000256" key="10">
    <source>
        <dbReference type="ARBA" id="ARBA00022729"/>
    </source>
</evidence>
<dbReference type="InterPro" id="IPR010487">
    <property type="entry name" value="NGRN/Rrg9"/>
</dbReference>
<dbReference type="CTD" id="51335"/>
<dbReference type="InParanoid" id="A0A6P9D878"/>
<evidence type="ECO:0000313" key="19">
    <source>
        <dbReference type="RefSeq" id="XP_034291449.1"/>
    </source>
</evidence>
<dbReference type="Pfam" id="PF06413">
    <property type="entry name" value="Neugrin"/>
    <property type="match status" value="1"/>
</dbReference>
<dbReference type="PANTHER" id="PTHR13475">
    <property type="entry name" value="NEUGRIN"/>
    <property type="match status" value="1"/>
</dbReference>
<reference evidence="19" key="1">
    <citation type="submission" date="2025-08" db="UniProtKB">
        <authorList>
            <consortium name="RefSeq"/>
        </authorList>
    </citation>
    <scope>IDENTIFICATION</scope>
    <source>
        <tissue evidence="19">Blood</tissue>
    </source>
</reference>
<keyword evidence="8" id="KW-0217">Developmental protein</keyword>
<dbReference type="GO" id="GO:0005576">
    <property type="term" value="C:extracellular region"/>
    <property type="evidence" value="ECO:0007669"/>
    <property type="project" value="UniProtKB-SubCell"/>
</dbReference>
<keyword evidence="12" id="KW-0496">Mitochondrion</keyword>
<evidence type="ECO:0000256" key="5">
    <source>
        <dbReference type="ARBA" id="ARBA00008082"/>
    </source>
</evidence>
<keyword evidence="11" id="KW-0221">Differentiation</keyword>
<name>A0A6P9D878_PANGU</name>
<evidence type="ECO:0000256" key="9">
    <source>
        <dbReference type="ARBA" id="ARBA00022525"/>
    </source>
</evidence>
<evidence type="ECO:0000256" key="6">
    <source>
        <dbReference type="ARBA" id="ARBA00011308"/>
    </source>
</evidence>
<evidence type="ECO:0000256" key="12">
    <source>
        <dbReference type="ARBA" id="ARBA00023128"/>
    </source>
</evidence>
<accession>A0A6P9D878</accession>
<evidence type="ECO:0000256" key="11">
    <source>
        <dbReference type="ARBA" id="ARBA00022782"/>
    </source>
</evidence>
<dbReference type="GeneID" id="117676221"/>
<feature type="compositionally biased region" description="Basic and acidic residues" evidence="17">
    <location>
        <begin position="136"/>
        <end position="146"/>
    </location>
</feature>
<keyword evidence="14" id="KW-0325">Glycoprotein</keyword>
<feature type="compositionally biased region" description="Low complexity" evidence="17">
    <location>
        <begin position="69"/>
        <end position="87"/>
    </location>
</feature>
<evidence type="ECO:0000256" key="15">
    <source>
        <dbReference type="ARBA" id="ARBA00023242"/>
    </source>
</evidence>
<proteinExistence type="inferred from homology"/>
<evidence type="ECO:0000256" key="7">
    <source>
        <dbReference type="ARBA" id="ARBA00016593"/>
    </source>
</evidence>
<dbReference type="GO" id="GO:0005634">
    <property type="term" value="C:nucleus"/>
    <property type="evidence" value="ECO:0007669"/>
    <property type="project" value="UniProtKB-SubCell"/>
</dbReference>
<keyword evidence="10" id="KW-0732">Signal</keyword>
<keyword evidence="18" id="KW-1185">Reference proteome</keyword>
<evidence type="ECO:0000256" key="14">
    <source>
        <dbReference type="ARBA" id="ARBA00023180"/>
    </source>
</evidence>
<comment type="function">
    <text evidence="1">Plays an essential role in mitochondrial ribosome biogenesis. As a component of a functional protein-RNA module, consisting of RCC1L, NGRN, RPUSD3, RPUSD4, TRUB2, FASTKD2 and 16S mitochondrial ribosomal RNA (16S mt-rRNA), controls 16S mt-rRNA abundance and is required for intra-mitochondrial translation of core subunits of the oxidative phosphorylation system.</text>
</comment>
<protein>
    <recommendedName>
        <fullName evidence="7">Neugrin</fullName>
    </recommendedName>
    <alternativeName>
        <fullName evidence="16">Neurite outgrowth-associated protein</fullName>
    </alternativeName>
</protein>
<dbReference type="PANTHER" id="PTHR13475:SF4">
    <property type="entry name" value="NEUGRIN"/>
    <property type="match status" value="1"/>
</dbReference>
<evidence type="ECO:0000256" key="3">
    <source>
        <dbReference type="ARBA" id="ARBA00004325"/>
    </source>
</evidence>
<comment type="similarity">
    <text evidence="5">Belongs to the neugrin family.</text>
</comment>
<comment type="subcellular location">
    <subcellularLocation>
        <location evidence="3">Mitochondrion membrane</location>
    </subcellularLocation>
    <subcellularLocation>
        <location evidence="2">Nucleus</location>
    </subcellularLocation>
    <subcellularLocation>
        <location evidence="4">Secreted</location>
    </subcellularLocation>
</comment>
<organism evidence="18 19">
    <name type="scientific">Pantherophis guttatus</name>
    <name type="common">Corn snake</name>
    <name type="synonym">Elaphe guttata</name>
    <dbReference type="NCBI Taxonomy" id="94885"/>
    <lineage>
        <taxon>Eukaryota</taxon>
        <taxon>Metazoa</taxon>
        <taxon>Chordata</taxon>
        <taxon>Craniata</taxon>
        <taxon>Vertebrata</taxon>
        <taxon>Euteleostomi</taxon>
        <taxon>Lepidosauria</taxon>
        <taxon>Squamata</taxon>
        <taxon>Bifurcata</taxon>
        <taxon>Unidentata</taxon>
        <taxon>Episquamata</taxon>
        <taxon>Toxicofera</taxon>
        <taxon>Serpentes</taxon>
        <taxon>Colubroidea</taxon>
        <taxon>Colubridae</taxon>
        <taxon>Colubrinae</taxon>
        <taxon>Pantherophis</taxon>
    </lineage>
</organism>
<dbReference type="OMA" id="RAFPEEW"/>